<evidence type="ECO:0000313" key="2">
    <source>
        <dbReference type="Proteomes" id="UP001234297"/>
    </source>
</evidence>
<organism evidence="1 2">
    <name type="scientific">Persea americana</name>
    <name type="common">Avocado</name>
    <dbReference type="NCBI Taxonomy" id="3435"/>
    <lineage>
        <taxon>Eukaryota</taxon>
        <taxon>Viridiplantae</taxon>
        <taxon>Streptophyta</taxon>
        <taxon>Embryophyta</taxon>
        <taxon>Tracheophyta</taxon>
        <taxon>Spermatophyta</taxon>
        <taxon>Magnoliopsida</taxon>
        <taxon>Magnoliidae</taxon>
        <taxon>Laurales</taxon>
        <taxon>Lauraceae</taxon>
        <taxon>Persea</taxon>
    </lineage>
</organism>
<comment type="caution">
    <text evidence="1">The sequence shown here is derived from an EMBL/GenBank/DDBJ whole genome shotgun (WGS) entry which is preliminary data.</text>
</comment>
<proteinExistence type="predicted"/>
<protein>
    <submittedName>
        <fullName evidence="1">Uncharacterized protein</fullName>
    </submittedName>
</protein>
<evidence type="ECO:0000313" key="1">
    <source>
        <dbReference type="EMBL" id="KAJ8628334.1"/>
    </source>
</evidence>
<sequence>MPTNPSFSPLSYFQSQSSALYLSYDYPSFPPYVYQVNSVSHFSPWSSTGFLSHRSSEATSPVEFVKQNDLSCQSYDSLQSAVKLSSYEKQLPRHSSGGVTSSNVSSGVAISNKTRIRRTQDLHERFVESVEQLGGAESYVKVGAFGYDTLQIGFGFYRTGCGLLGIIFFILITDICGC</sequence>
<accession>A0ACC2L5K3</accession>
<dbReference type="EMBL" id="CM056814">
    <property type="protein sequence ID" value="KAJ8628334.1"/>
    <property type="molecule type" value="Genomic_DNA"/>
</dbReference>
<gene>
    <name evidence="1" type="ORF">MRB53_021641</name>
</gene>
<keyword evidence="2" id="KW-1185">Reference proteome</keyword>
<dbReference type="Proteomes" id="UP001234297">
    <property type="component" value="Chromosome 6"/>
</dbReference>
<name>A0ACC2L5K3_PERAE</name>
<reference evidence="1 2" key="1">
    <citation type="journal article" date="2022" name="Hortic Res">
        <title>A haplotype resolved chromosomal level avocado genome allows analysis of novel avocado genes.</title>
        <authorList>
            <person name="Nath O."/>
            <person name="Fletcher S.J."/>
            <person name="Hayward A."/>
            <person name="Shaw L.M."/>
            <person name="Masouleh A.K."/>
            <person name="Furtado A."/>
            <person name="Henry R.J."/>
            <person name="Mitter N."/>
        </authorList>
    </citation>
    <scope>NUCLEOTIDE SEQUENCE [LARGE SCALE GENOMIC DNA]</scope>
    <source>
        <strain evidence="2">cv. Hass</strain>
    </source>
</reference>